<accession>A0ABV7RHP6</accession>
<dbReference type="Gene3D" id="3.40.190.10">
    <property type="entry name" value="Periplasmic binding protein-like II"/>
    <property type="match status" value="1"/>
</dbReference>
<dbReference type="SUPFAM" id="SSF53850">
    <property type="entry name" value="Periplasmic binding protein-like II"/>
    <property type="match status" value="1"/>
</dbReference>
<name>A0ABV7RHP6_9NEIS</name>
<proteinExistence type="predicted"/>
<evidence type="ECO:0000313" key="2">
    <source>
        <dbReference type="Proteomes" id="UP001595741"/>
    </source>
</evidence>
<dbReference type="EMBL" id="JBHRXN010000031">
    <property type="protein sequence ID" value="MFC3532847.1"/>
    <property type="molecule type" value="Genomic_DNA"/>
</dbReference>
<comment type="caution">
    <text evidence="1">The sequence shown here is derived from an EMBL/GenBank/DDBJ whole genome shotgun (WGS) entry which is preliminary data.</text>
</comment>
<gene>
    <name evidence="1" type="ORF">ACFOLG_11715</name>
</gene>
<dbReference type="RefSeq" id="WP_386091927.1">
    <property type="nucleotide sequence ID" value="NZ_JBHRXN010000031.1"/>
</dbReference>
<organism evidence="1 2">
    <name type="scientific">Vogesella facilis</name>
    <dbReference type="NCBI Taxonomy" id="1655232"/>
    <lineage>
        <taxon>Bacteria</taxon>
        <taxon>Pseudomonadati</taxon>
        <taxon>Pseudomonadota</taxon>
        <taxon>Betaproteobacteria</taxon>
        <taxon>Neisseriales</taxon>
        <taxon>Chromobacteriaceae</taxon>
        <taxon>Vogesella</taxon>
    </lineage>
</organism>
<sequence>MMQVAVSASWAGHLRRALCWLLLLLSVQASMAAQPLRYFPVGPIYEYRWKVLELALAHAHPGEAPSLQPFGEELSQERAMALLQGSGAINVLALGTNREREVHMLPVKIDISRGMVGFRVLIIRAATRQRFLDLRLDGLRRLNFGLNEAWADVPIMEANGLPVVKASGYENLFTMLAAGRFDAFPRGLNEARRELQQRRLQFPQLMLEPALALYFPYPVYFWVRKDNLALARSIERGLRLALADGSWRRLFERYYAAEIAELRTHPRRVFQLANPVLPEGDLPPDTSWWWRR</sequence>
<reference evidence="2" key="1">
    <citation type="journal article" date="2019" name="Int. J. Syst. Evol. Microbiol.">
        <title>The Global Catalogue of Microorganisms (GCM) 10K type strain sequencing project: providing services to taxonomists for standard genome sequencing and annotation.</title>
        <authorList>
            <consortium name="The Broad Institute Genomics Platform"/>
            <consortium name="The Broad Institute Genome Sequencing Center for Infectious Disease"/>
            <person name="Wu L."/>
            <person name="Ma J."/>
        </authorList>
    </citation>
    <scope>NUCLEOTIDE SEQUENCE [LARGE SCALE GENOMIC DNA]</scope>
    <source>
        <strain evidence="2">KCTC 42742</strain>
    </source>
</reference>
<keyword evidence="2" id="KW-1185">Reference proteome</keyword>
<dbReference type="Proteomes" id="UP001595741">
    <property type="component" value="Unassembled WGS sequence"/>
</dbReference>
<evidence type="ECO:0000313" key="1">
    <source>
        <dbReference type="EMBL" id="MFC3532847.1"/>
    </source>
</evidence>
<protein>
    <submittedName>
        <fullName evidence="1">Substrate-binding periplasmic protein</fullName>
    </submittedName>
</protein>